<dbReference type="PANTHER" id="PTHR24221:SF606">
    <property type="entry name" value="COLICIN V SECRETION-PROCESSING ATP-BINDING PROTEIN"/>
    <property type="match status" value="1"/>
</dbReference>
<evidence type="ECO:0000256" key="6">
    <source>
        <dbReference type="ARBA" id="ARBA00023136"/>
    </source>
</evidence>
<dbReference type="Pfam" id="PF03412">
    <property type="entry name" value="Peptidase_C39"/>
    <property type="match status" value="1"/>
</dbReference>
<evidence type="ECO:0000256" key="2">
    <source>
        <dbReference type="ARBA" id="ARBA00022692"/>
    </source>
</evidence>
<evidence type="ECO:0000256" key="4">
    <source>
        <dbReference type="ARBA" id="ARBA00022840"/>
    </source>
</evidence>
<dbReference type="Pfam" id="PF00664">
    <property type="entry name" value="ABC_membrane"/>
    <property type="match status" value="1"/>
</dbReference>
<comment type="subcellular location">
    <subcellularLocation>
        <location evidence="1">Cell membrane</location>
        <topology evidence="1">Multi-pass membrane protein</topology>
    </subcellularLocation>
</comment>
<accession>A0ABQ5LL49</accession>
<dbReference type="Gene3D" id="3.40.50.300">
    <property type="entry name" value="P-loop containing nucleotide triphosphate hydrolases"/>
    <property type="match status" value="1"/>
</dbReference>
<protein>
    <submittedName>
        <fullName evidence="11">Colicin V biosynthesis protein</fullName>
    </submittedName>
</protein>
<feature type="domain" description="ABC transmembrane type-1" evidence="9">
    <location>
        <begin position="179"/>
        <end position="458"/>
    </location>
</feature>
<dbReference type="InterPro" id="IPR011527">
    <property type="entry name" value="ABC1_TM_dom"/>
</dbReference>
<feature type="transmembrane region" description="Helical" evidence="7">
    <location>
        <begin position="212"/>
        <end position="230"/>
    </location>
</feature>
<dbReference type="SUPFAM" id="SSF52540">
    <property type="entry name" value="P-loop containing nucleoside triphosphate hydrolases"/>
    <property type="match status" value="1"/>
</dbReference>
<keyword evidence="4" id="KW-0067">ATP-binding</keyword>
<evidence type="ECO:0000256" key="7">
    <source>
        <dbReference type="SAM" id="Phobius"/>
    </source>
</evidence>
<keyword evidence="3" id="KW-0547">Nucleotide-binding</keyword>
<dbReference type="PROSITE" id="PS50893">
    <property type="entry name" value="ABC_TRANSPORTER_2"/>
    <property type="match status" value="1"/>
</dbReference>
<evidence type="ECO:0000259" key="10">
    <source>
        <dbReference type="PROSITE" id="PS50990"/>
    </source>
</evidence>
<dbReference type="Proteomes" id="UP001059610">
    <property type="component" value="Unassembled WGS sequence"/>
</dbReference>
<evidence type="ECO:0000259" key="8">
    <source>
        <dbReference type="PROSITE" id="PS50893"/>
    </source>
</evidence>
<comment type="caution">
    <text evidence="11">The sequence shown here is derived from an EMBL/GenBank/DDBJ whole genome shotgun (WGS) entry which is preliminary data.</text>
</comment>
<dbReference type="SUPFAM" id="SSF90123">
    <property type="entry name" value="ABC transporter transmembrane region"/>
    <property type="match status" value="1"/>
</dbReference>
<sequence>MNNSLFEYINKRLSFSLCKKVPQILQTESSECGLACLAMVSGYYGLNIDLFNLRQQFGISTQGATLNLINQIAAELGLKTRSLALDIDEIKQLKRPCILHWNMNHFVVLVAVRRSSFIIHDPAFGRRVIGIQELSNSFTGVALELWPDNKFEKKTQTTRVKLIELLKNIAGLKGALTKIFFLSVVVEAINLLLPVGTQLVTDHVIQARDHSLLSVICIGLLLFLLFRTFVSMIRAWISLVIGTLIDIQWKSSLFDHLMKLPLEFFEKRKLGDIQSRFGSLDSIRSTFTNSLVGGMIDSIMVVGLITMMSFYGGWLVWVVIGFTVVYSILRFATYNYYRQLSEEQIVKGAKSSSHFMETLYGISTIKALGIDKKRSNFWLNLNIDKANSNIKLTRFDMLFSGINTFLSTLDQITMLWLGALMVIENSMTLGMFMAFNAYRGQFSDRSSNLINLIMQLRMLSLHNERISDIVFTEAEKEMPERQVFQTGEAIPFEIRNLSFQYDSLSKPIFEDFNLKVEPGESVAIVGQSGVGKTTLLKVMSGLLNPVCGEIFIGGLDIHKIGLNNYRNAISCVLQEDKLFSGSIADNISGFDLQLDRELLIDCAVYSNIHEEIMSMSMGYETLIGELGTGLSGGQKQRLFIARALYRKPNIIFMDEATSHLDLDNEAFINNSISQLNITRIIVAHRPSTIASADRVVTLGNSMMDTEPLEGE</sequence>
<dbReference type="InterPro" id="IPR005074">
    <property type="entry name" value="Peptidase_C39"/>
</dbReference>
<organism evidence="11 12">
    <name type="scientific">Pragia fontium</name>
    <dbReference type="NCBI Taxonomy" id="82985"/>
    <lineage>
        <taxon>Bacteria</taxon>
        <taxon>Pseudomonadati</taxon>
        <taxon>Pseudomonadota</taxon>
        <taxon>Gammaproteobacteria</taxon>
        <taxon>Enterobacterales</taxon>
        <taxon>Budviciaceae</taxon>
        <taxon>Pragia</taxon>
    </lineage>
</organism>
<dbReference type="CDD" id="cd18567">
    <property type="entry name" value="ABC_6TM_CvaB_RaxB_like"/>
    <property type="match status" value="1"/>
</dbReference>
<dbReference type="InterPro" id="IPR039421">
    <property type="entry name" value="Type_1_exporter"/>
</dbReference>
<dbReference type="Gene3D" id="1.20.1560.10">
    <property type="entry name" value="ABC transporter type 1, transmembrane domain"/>
    <property type="match status" value="1"/>
</dbReference>
<dbReference type="InterPro" id="IPR027417">
    <property type="entry name" value="P-loop_NTPase"/>
</dbReference>
<keyword evidence="6 7" id="KW-0472">Membrane</keyword>
<dbReference type="EMBL" id="BRLJ01000010">
    <property type="protein sequence ID" value="GKX64352.1"/>
    <property type="molecule type" value="Genomic_DNA"/>
</dbReference>
<dbReference type="PROSITE" id="PS50929">
    <property type="entry name" value="ABC_TM1F"/>
    <property type="match status" value="1"/>
</dbReference>
<evidence type="ECO:0000313" key="12">
    <source>
        <dbReference type="Proteomes" id="UP001059610"/>
    </source>
</evidence>
<evidence type="ECO:0000259" key="9">
    <source>
        <dbReference type="PROSITE" id="PS50929"/>
    </source>
</evidence>
<feature type="transmembrane region" description="Helical" evidence="7">
    <location>
        <begin position="179"/>
        <end position="200"/>
    </location>
</feature>
<proteinExistence type="predicted"/>
<keyword evidence="5 7" id="KW-1133">Transmembrane helix</keyword>
<gene>
    <name evidence="11" type="ORF">SOASR032_29210</name>
</gene>
<dbReference type="InterPro" id="IPR003439">
    <property type="entry name" value="ABC_transporter-like_ATP-bd"/>
</dbReference>
<feature type="domain" description="ABC transporter" evidence="8">
    <location>
        <begin position="492"/>
        <end position="711"/>
    </location>
</feature>
<dbReference type="SMART" id="SM00382">
    <property type="entry name" value="AAA"/>
    <property type="match status" value="1"/>
</dbReference>
<evidence type="ECO:0000256" key="3">
    <source>
        <dbReference type="ARBA" id="ARBA00022741"/>
    </source>
</evidence>
<evidence type="ECO:0000313" key="11">
    <source>
        <dbReference type="EMBL" id="GKX64352.1"/>
    </source>
</evidence>
<dbReference type="CDD" id="cd02419">
    <property type="entry name" value="Peptidase_C39C"/>
    <property type="match status" value="1"/>
</dbReference>
<keyword evidence="12" id="KW-1185">Reference proteome</keyword>
<dbReference type="Pfam" id="PF00005">
    <property type="entry name" value="ABC_tran"/>
    <property type="match status" value="1"/>
</dbReference>
<dbReference type="InterPro" id="IPR017871">
    <property type="entry name" value="ABC_transporter-like_CS"/>
</dbReference>
<dbReference type="InterPro" id="IPR033838">
    <property type="entry name" value="CvaB_peptidase"/>
</dbReference>
<dbReference type="RefSeq" id="WP_047779580.1">
    <property type="nucleotide sequence ID" value="NZ_BRLJ01000010.1"/>
</dbReference>
<dbReference type="Gene3D" id="3.90.70.10">
    <property type="entry name" value="Cysteine proteinases"/>
    <property type="match status" value="1"/>
</dbReference>
<dbReference type="InterPro" id="IPR036640">
    <property type="entry name" value="ABC1_TM_sf"/>
</dbReference>
<dbReference type="PROSITE" id="PS50990">
    <property type="entry name" value="PEPTIDASE_C39"/>
    <property type="match status" value="1"/>
</dbReference>
<feature type="domain" description="Peptidase C39" evidence="10">
    <location>
        <begin position="26"/>
        <end position="145"/>
    </location>
</feature>
<feature type="transmembrane region" description="Helical" evidence="7">
    <location>
        <begin position="314"/>
        <end position="337"/>
    </location>
</feature>
<dbReference type="InterPro" id="IPR003593">
    <property type="entry name" value="AAA+_ATPase"/>
</dbReference>
<reference evidence="11" key="1">
    <citation type="submission" date="2022-06" db="EMBL/GenBank/DDBJ databases">
        <title>Draft genome sequences of Pragia fontium str. JCM24417.</title>
        <authorList>
            <person name="Wakabayashi Y."/>
            <person name="Kojima K."/>
        </authorList>
    </citation>
    <scope>NUCLEOTIDE SEQUENCE</scope>
    <source>
        <strain evidence="11">JCM 24417</strain>
    </source>
</reference>
<name>A0ABQ5LL49_9GAMM</name>
<feature type="transmembrane region" description="Helical" evidence="7">
    <location>
        <begin position="286"/>
        <end position="308"/>
    </location>
</feature>
<dbReference type="PANTHER" id="PTHR24221">
    <property type="entry name" value="ATP-BINDING CASSETTE SUB-FAMILY B"/>
    <property type="match status" value="1"/>
</dbReference>
<dbReference type="PROSITE" id="PS00211">
    <property type="entry name" value="ABC_TRANSPORTER_1"/>
    <property type="match status" value="1"/>
</dbReference>
<keyword evidence="2 7" id="KW-0812">Transmembrane</keyword>
<evidence type="ECO:0000256" key="1">
    <source>
        <dbReference type="ARBA" id="ARBA00004651"/>
    </source>
</evidence>
<evidence type="ECO:0000256" key="5">
    <source>
        <dbReference type="ARBA" id="ARBA00022989"/>
    </source>
</evidence>